<dbReference type="KEGG" id="moz:MoryE10_15920"/>
<dbReference type="GO" id="GO:0009228">
    <property type="term" value="P:thiamine biosynthetic process"/>
    <property type="evidence" value="ECO:0007669"/>
    <property type="project" value="UniProtKB-KW"/>
</dbReference>
<sequence>MSGLTRLTDAVRDSVGLAHKRDIAGVMASLAPAAQRAVPLGDDCAAIPDGDGYLLLATEGFLNDFVAAQPWFAGYCGVMVNVSDIYAMGGRPTAVVDAVWSDGARQAEPVLDGLAAASQVYGVPLVGGHSNLRGDRPQLAVSILGRARRLLSSFAAEPGQTLLAAIDLRGRFREPYLWWDASTGAPPERLRSDLELLPSLAEDGLCAAAKDISMAGLAGTALMLLECSGLGGVIDVNAVPRPPEIPLERWLRCFPSYGFVLSVDQRHAEAVAARFARRGIACAAVGRTDGSGRLRLSDRGSEALLWDINAAPLLGCGPTHLTPTSLRR</sequence>
<dbReference type="EMBL" id="AP019782">
    <property type="protein sequence ID" value="BBL70986.1"/>
    <property type="molecule type" value="Genomic_DNA"/>
</dbReference>
<dbReference type="PANTHER" id="PTHR30270:SF0">
    <property type="entry name" value="THIAMINE-MONOPHOSPHATE KINASE"/>
    <property type="match status" value="1"/>
</dbReference>
<dbReference type="NCBIfam" id="TIGR04049">
    <property type="entry name" value="AIR_rel_sll0787"/>
    <property type="match status" value="1"/>
</dbReference>
<feature type="domain" description="PurM-like N-terminal" evidence="2">
    <location>
        <begin position="41"/>
        <end position="146"/>
    </location>
</feature>
<dbReference type="Pfam" id="PF02769">
    <property type="entry name" value="AIRS_C"/>
    <property type="match status" value="1"/>
</dbReference>
<evidence type="ECO:0000259" key="2">
    <source>
        <dbReference type="Pfam" id="PF00586"/>
    </source>
</evidence>
<feature type="domain" description="PurM-like C-terminal" evidence="3">
    <location>
        <begin position="187"/>
        <end position="297"/>
    </location>
</feature>
<dbReference type="InterPro" id="IPR024030">
    <property type="entry name" value="AIR_synthase-rel_sll0787"/>
</dbReference>
<dbReference type="Proteomes" id="UP000824988">
    <property type="component" value="Chromosome"/>
</dbReference>
<keyword evidence="5" id="KW-1185">Reference proteome</keyword>
<dbReference type="InterPro" id="IPR011413">
    <property type="entry name" value="UCP036540_AIR"/>
</dbReference>
<accession>A0A8D4VNR0</accession>
<keyword evidence="1" id="KW-0784">Thiamine biosynthesis</keyword>
<dbReference type="InterPro" id="IPR016188">
    <property type="entry name" value="PurM-like_N"/>
</dbReference>
<dbReference type="PIRSF" id="PIRSF036540">
    <property type="entry name" value="UCP036540_AIR"/>
    <property type="match status" value="1"/>
</dbReference>
<evidence type="ECO:0000256" key="1">
    <source>
        <dbReference type="ARBA" id="ARBA00022977"/>
    </source>
</evidence>
<dbReference type="InterPro" id="IPR006283">
    <property type="entry name" value="ThiL-like"/>
</dbReference>
<protein>
    <submittedName>
        <fullName evidence="4">Methanogenesis marker 2 protein</fullName>
    </submittedName>
</protein>
<evidence type="ECO:0000259" key="3">
    <source>
        <dbReference type="Pfam" id="PF02769"/>
    </source>
</evidence>
<dbReference type="PANTHER" id="PTHR30270">
    <property type="entry name" value="THIAMINE-MONOPHOSPHATE KINASE"/>
    <property type="match status" value="1"/>
</dbReference>
<dbReference type="RefSeq" id="WP_221048770.1">
    <property type="nucleotide sequence ID" value="NZ_AP019782.1"/>
</dbReference>
<evidence type="ECO:0000313" key="4">
    <source>
        <dbReference type="EMBL" id="BBL70986.1"/>
    </source>
</evidence>
<evidence type="ECO:0000313" key="5">
    <source>
        <dbReference type="Proteomes" id="UP000824988"/>
    </source>
</evidence>
<organism evidence="4 5">
    <name type="scientific">Methylogaea oryzae</name>
    <dbReference type="NCBI Taxonomy" id="1295382"/>
    <lineage>
        <taxon>Bacteria</taxon>
        <taxon>Pseudomonadati</taxon>
        <taxon>Pseudomonadota</taxon>
        <taxon>Gammaproteobacteria</taxon>
        <taxon>Methylococcales</taxon>
        <taxon>Methylococcaceae</taxon>
        <taxon>Methylogaea</taxon>
    </lineage>
</organism>
<dbReference type="GO" id="GO:0009030">
    <property type="term" value="F:thiamine-phosphate kinase activity"/>
    <property type="evidence" value="ECO:0007669"/>
    <property type="project" value="InterPro"/>
</dbReference>
<proteinExistence type="predicted"/>
<dbReference type="InterPro" id="IPR010918">
    <property type="entry name" value="PurM-like_C_dom"/>
</dbReference>
<dbReference type="CDD" id="cd02192">
    <property type="entry name" value="PurM-like3"/>
    <property type="match status" value="1"/>
</dbReference>
<reference evidence="4" key="1">
    <citation type="submission" date="2019-06" db="EMBL/GenBank/DDBJ databases">
        <title>Complete genome sequence of Methylogaea oryzae strain JCM16910.</title>
        <authorList>
            <person name="Asakawa S."/>
        </authorList>
    </citation>
    <scope>NUCLEOTIDE SEQUENCE</scope>
    <source>
        <strain evidence="4">E10</strain>
    </source>
</reference>
<name>A0A8D4VNR0_9GAMM</name>
<dbReference type="AlphaFoldDB" id="A0A8D4VNR0"/>
<gene>
    <name evidence="4" type="ORF">MoryE10_15920</name>
</gene>
<dbReference type="Pfam" id="PF00586">
    <property type="entry name" value="AIRS"/>
    <property type="match status" value="1"/>
</dbReference>